<evidence type="ECO:0000256" key="14">
    <source>
        <dbReference type="PIRNR" id="PIRNR006135"/>
    </source>
</evidence>
<evidence type="ECO:0000256" key="3">
    <source>
        <dbReference type="ARBA" id="ARBA00001522"/>
    </source>
</evidence>
<dbReference type="GO" id="GO:0009236">
    <property type="term" value="P:cobalamin biosynthetic process"/>
    <property type="evidence" value="ECO:0007669"/>
    <property type="project" value="UniProtKB-UniRule"/>
</dbReference>
<dbReference type="SUPFAM" id="SSF52540">
    <property type="entry name" value="P-loop containing nucleoside triphosphate hydrolases"/>
    <property type="match status" value="1"/>
</dbReference>
<dbReference type="PIRSF" id="PIRSF006135">
    <property type="entry name" value="CobU"/>
    <property type="match status" value="1"/>
</dbReference>
<comment type="function">
    <text evidence="4 14">Catalyzes ATP-dependent phosphorylation of adenosylcobinamide and addition of GMP to adenosylcobinamide phosphate.</text>
</comment>
<dbReference type="PANTHER" id="PTHR34848:SF1">
    <property type="entry name" value="BIFUNCTIONAL ADENOSYLCOBALAMIN BIOSYNTHESIS PROTEIN COBU"/>
    <property type="match status" value="1"/>
</dbReference>
<feature type="binding site" evidence="16">
    <location>
        <begin position="31"/>
        <end position="33"/>
    </location>
    <ligand>
        <name>GTP</name>
        <dbReference type="ChEBI" id="CHEBI:37565"/>
    </ligand>
</feature>
<comment type="catalytic activity">
    <reaction evidence="3">
        <text>adenosylcob(III)inamide + GTP = adenosylcob(III)inamide phosphate + GDP + H(+)</text>
        <dbReference type="Rhea" id="RHEA:15765"/>
        <dbReference type="ChEBI" id="CHEBI:2480"/>
        <dbReference type="ChEBI" id="CHEBI:15378"/>
        <dbReference type="ChEBI" id="CHEBI:37565"/>
        <dbReference type="ChEBI" id="CHEBI:58189"/>
        <dbReference type="ChEBI" id="CHEBI:58502"/>
        <dbReference type="EC" id="2.7.1.156"/>
    </reaction>
</comment>
<dbReference type="PANTHER" id="PTHR34848">
    <property type="match status" value="1"/>
</dbReference>
<feature type="binding site" evidence="16">
    <location>
        <position position="81"/>
    </location>
    <ligand>
        <name>GTP</name>
        <dbReference type="ChEBI" id="CHEBI:37565"/>
    </ligand>
</feature>
<evidence type="ECO:0000313" key="17">
    <source>
        <dbReference type="EMBL" id="PHI29913.1"/>
    </source>
</evidence>
<dbReference type="GO" id="GO:0008820">
    <property type="term" value="F:cobinamide phosphate guanylyltransferase activity"/>
    <property type="evidence" value="ECO:0007669"/>
    <property type="project" value="UniProtKB-UniRule"/>
</dbReference>
<keyword evidence="12 14" id="KW-0067">ATP-binding</keyword>
<dbReference type="EC" id="2.7.7.62" evidence="14"/>
<evidence type="ECO:0000256" key="13">
    <source>
        <dbReference type="ARBA" id="ARBA00023134"/>
    </source>
</evidence>
<evidence type="ECO:0000256" key="12">
    <source>
        <dbReference type="ARBA" id="ARBA00022840"/>
    </source>
</evidence>
<feature type="active site" description="GMP-histidine intermediate" evidence="15">
    <location>
        <position position="47"/>
    </location>
</feature>
<dbReference type="EMBL" id="PDDX01000001">
    <property type="protein sequence ID" value="PHI29913.1"/>
    <property type="molecule type" value="Genomic_DNA"/>
</dbReference>
<keyword evidence="10 14" id="KW-0547">Nucleotide-binding</keyword>
<dbReference type="InterPro" id="IPR003203">
    <property type="entry name" value="CobU/CobP"/>
</dbReference>
<evidence type="ECO:0000256" key="4">
    <source>
        <dbReference type="ARBA" id="ARBA00003889"/>
    </source>
</evidence>
<dbReference type="Gene3D" id="3.40.50.300">
    <property type="entry name" value="P-loop containing nucleotide triphosphate hydrolases"/>
    <property type="match status" value="1"/>
</dbReference>
<keyword evidence="18" id="KW-1185">Reference proteome</keyword>
<feature type="binding site" evidence="16">
    <location>
        <position position="59"/>
    </location>
    <ligand>
        <name>GTP</name>
        <dbReference type="ChEBI" id="CHEBI:37565"/>
    </ligand>
</feature>
<dbReference type="InterPro" id="IPR027417">
    <property type="entry name" value="P-loop_NTPase"/>
</dbReference>
<evidence type="ECO:0000256" key="16">
    <source>
        <dbReference type="PIRSR" id="PIRSR006135-2"/>
    </source>
</evidence>
<sequence>MILVTGGARSGKSAFGEKLAKTRCEQVLYIATSVITDSEMAARVARHKTQRPAHWRTWEGFQQLGDVIRQQVKPGEGVMLECITTLIANLLFEQSGAESPDTLDFAPLEAFIDQQISDLIDASKSCRTPVYIVTNELGMGITPENRLARHFVDIAGRANQRLAAAADEVWLVVSGIGVRIK</sequence>
<evidence type="ECO:0000256" key="10">
    <source>
        <dbReference type="ARBA" id="ARBA00022741"/>
    </source>
</evidence>
<comment type="similarity">
    <text evidence="7 14">Belongs to the CobU/CobP family.</text>
</comment>
<proteinExistence type="inferred from homology"/>
<keyword evidence="8 14" id="KW-0169">Cobalamin biosynthesis</keyword>
<name>A0A2C6DMJ3_9GAMM</name>
<evidence type="ECO:0000256" key="1">
    <source>
        <dbReference type="ARBA" id="ARBA00000312"/>
    </source>
</evidence>
<comment type="pathway">
    <text evidence="5 14">Cofactor biosynthesis; adenosylcobalamin biosynthesis; adenosylcobalamin from cob(II)yrinate a,c-diamide: step 6/7.</text>
</comment>
<comment type="catalytic activity">
    <reaction evidence="1 14">
        <text>adenosylcob(III)inamide + ATP = adenosylcob(III)inamide phosphate + ADP + H(+)</text>
        <dbReference type="Rhea" id="RHEA:15769"/>
        <dbReference type="ChEBI" id="CHEBI:2480"/>
        <dbReference type="ChEBI" id="CHEBI:15378"/>
        <dbReference type="ChEBI" id="CHEBI:30616"/>
        <dbReference type="ChEBI" id="CHEBI:58502"/>
        <dbReference type="ChEBI" id="CHEBI:456216"/>
        <dbReference type="EC" id="2.7.1.156"/>
    </reaction>
</comment>
<dbReference type="CDD" id="cd00544">
    <property type="entry name" value="CobU"/>
    <property type="match status" value="1"/>
</dbReference>
<comment type="catalytic activity">
    <reaction evidence="2 14">
        <text>adenosylcob(III)inamide phosphate + GTP + H(+) = adenosylcob(III)inamide-GDP + diphosphate</text>
        <dbReference type="Rhea" id="RHEA:22712"/>
        <dbReference type="ChEBI" id="CHEBI:15378"/>
        <dbReference type="ChEBI" id="CHEBI:33019"/>
        <dbReference type="ChEBI" id="CHEBI:37565"/>
        <dbReference type="ChEBI" id="CHEBI:58502"/>
        <dbReference type="ChEBI" id="CHEBI:60487"/>
        <dbReference type="EC" id="2.7.7.62"/>
    </reaction>
</comment>
<dbReference type="GO" id="GO:0005525">
    <property type="term" value="F:GTP binding"/>
    <property type="evidence" value="ECO:0007669"/>
    <property type="project" value="UniProtKB-UniRule"/>
</dbReference>
<keyword evidence="17" id="KW-0548">Nucleotidyltransferase</keyword>
<dbReference type="FunFam" id="3.40.50.300:FF:000632">
    <property type="entry name" value="Bifunctional adenosylcobalamin biosynthesis protein"/>
    <property type="match status" value="1"/>
</dbReference>
<protein>
    <recommendedName>
        <fullName evidence="14">Bifunctional adenosylcobalamin biosynthesis protein</fullName>
        <ecNumber evidence="14">2.7.1.156</ecNumber>
        <ecNumber evidence="14">2.7.7.62</ecNumber>
    </recommendedName>
</protein>
<dbReference type="AlphaFoldDB" id="A0A2C6DMJ3"/>
<dbReference type="STRING" id="1111728.GCA_000427805_01766"/>
<dbReference type="RefSeq" id="WP_029096483.1">
    <property type="nucleotide sequence ID" value="NZ_PDDX01000001.1"/>
</dbReference>
<feature type="binding site" evidence="16">
    <location>
        <begin position="6"/>
        <end position="13"/>
    </location>
    <ligand>
        <name>GTP</name>
        <dbReference type="ChEBI" id="CHEBI:37565"/>
    </ligand>
</feature>
<keyword evidence="11 14" id="KW-0418">Kinase</keyword>
<dbReference type="UniPathway" id="UPA00148">
    <property type="reaction ID" value="UER00236"/>
</dbReference>
<evidence type="ECO:0000313" key="18">
    <source>
        <dbReference type="Proteomes" id="UP000224974"/>
    </source>
</evidence>
<comment type="caution">
    <text evidence="17">The sequence shown here is derived from an EMBL/GenBank/DDBJ whole genome shotgun (WGS) entry which is preliminary data.</text>
</comment>
<dbReference type="GO" id="GO:0043752">
    <property type="term" value="F:adenosylcobinamide kinase activity"/>
    <property type="evidence" value="ECO:0007669"/>
    <property type="project" value="UniProtKB-EC"/>
</dbReference>
<evidence type="ECO:0000256" key="7">
    <source>
        <dbReference type="ARBA" id="ARBA00007490"/>
    </source>
</evidence>
<dbReference type="NCBIfam" id="NF004469">
    <property type="entry name" value="PRK05800.1"/>
    <property type="match status" value="1"/>
</dbReference>
<comment type="pathway">
    <text evidence="6 14">Cofactor biosynthesis; adenosylcobalamin biosynthesis; adenosylcobalamin from cob(II)yrinate a,c-diamide: step 5/7.</text>
</comment>
<dbReference type="Proteomes" id="UP000224974">
    <property type="component" value="Unassembled WGS sequence"/>
</dbReference>
<evidence type="ECO:0000256" key="11">
    <source>
        <dbReference type="ARBA" id="ARBA00022777"/>
    </source>
</evidence>
<accession>A0A2C6DMJ3</accession>
<keyword evidence="9 14" id="KW-0808">Transferase</keyword>
<gene>
    <name evidence="17" type="ORF">CRN84_11490</name>
</gene>
<reference evidence="18" key="1">
    <citation type="submission" date="2017-09" db="EMBL/GenBank/DDBJ databases">
        <title>FDA dAtabase for Regulatory Grade micrObial Sequences (FDA-ARGOS): Supporting development and validation of Infectious Disease Dx tests.</title>
        <authorList>
            <person name="Minogue T."/>
            <person name="Wolcott M."/>
            <person name="Wasieloski L."/>
            <person name="Aguilar W."/>
            <person name="Moore D."/>
            <person name="Tallon L."/>
            <person name="Sadzewicz L."/>
            <person name="Ott S."/>
            <person name="Zhao X."/>
            <person name="Nagaraj S."/>
            <person name="Vavikolanu K."/>
            <person name="Aluvathingal J."/>
            <person name="Nadendla S."/>
            <person name="Sichtig H."/>
        </authorList>
    </citation>
    <scope>NUCLEOTIDE SEQUENCE [LARGE SCALE GENOMIC DNA]</scope>
    <source>
        <strain evidence="18">FDAARGOS_387</strain>
    </source>
</reference>
<organism evidence="17 18">
    <name type="scientific">Budvicia aquatica</name>
    <dbReference type="NCBI Taxonomy" id="82979"/>
    <lineage>
        <taxon>Bacteria</taxon>
        <taxon>Pseudomonadati</taxon>
        <taxon>Pseudomonadota</taxon>
        <taxon>Gammaproteobacteria</taxon>
        <taxon>Enterobacterales</taxon>
        <taxon>Budviciaceae</taxon>
        <taxon>Budvicia</taxon>
    </lineage>
</organism>
<evidence type="ECO:0000256" key="6">
    <source>
        <dbReference type="ARBA" id="ARBA00005159"/>
    </source>
</evidence>
<keyword evidence="13 14" id="KW-0342">GTP-binding</keyword>
<evidence type="ECO:0000256" key="5">
    <source>
        <dbReference type="ARBA" id="ARBA00004692"/>
    </source>
</evidence>
<dbReference type="GO" id="GO:0005524">
    <property type="term" value="F:ATP binding"/>
    <property type="evidence" value="ECO:0007669"/>
    <property type="project" value="UniProtKB-UniRule"/>
</dbReference>
<evidence type="ECO:0000256" key="9">
    <source>
        <dbReference type="ARBA" id="ARBA00022679"/>
    </source>
</evidence>
<feature type="binding site" evidence="16">
    <location>
        <begin position="48"/>
        <end position="51"/>
    </location>
    <ligand>
        <name>GTP</name>
        <dbReference type="ChEBI" id="CHEBI:37565"/>
    </ligand>
</feature>
<evidence type="ECO:0000256" key="8">
    <source>
        <dbReference type="ARBA" id="ARBA00022573"/>
    </source>
</evidence>
<evidence type="ECO:0000256" key="2">
    <source>
        <dbReference type="ARBA" id="ARBA00000711"/>
    </source>
</evidence>
<dbReference type="Pfam" id="PF02283">
    <property type="entry name" value="CobU"/>
    <property type="match status" value="1"/>
</dbReference>
<dbReference type="OrthoDB" id="9788370at2"/>
<evidence type="ECO:0000256" key="15">
    <source>
        <dbReference type="PIRSR" id="PIRSR006135-1"/>
    </source>
</evidence>
<dbReference type="EC" id="2.7.1.156" evidence="14"/>